<dbReference type="Gene3D" id="3.40.50.720">
    <property type="entry name" value="NAD(P)-binding Rossmann-like Domain"/>
    <property type="match status" value="1"/>
</dbReference>
<reference evidence="1 2" key="1">
    <citation type="submission" date="2020-08" db="EMBL/GenBank/DDBJ databases">
        <title>Genomic Encyclopedia of Type Strains, Phase IV (KMG-IV): sequencing the most valuable type-strain genomes for metagenomic binning, comparative biology and taxonomic classification.</title>
        <authorList>
            <person name="Goeker M."/>
        </authorList>
    </citation>
    <scope>NUCLEOTIDE SEQUENCE [LARGE SCALE GENOMIC DNA]</scope>
    <source>
        <strain evidence="1 2">DSM 28760</strain>
    </source>
</reference>
<comment type="caution">
    <text evidence="1">The sequence shown here is derived from an EMBL/GenBank/DDBJ whole genome shotgun (WGS) entry which is preliminary data.</text>
</comment>
<gene>
    <name evidence="1" type="ORF">FHS81_001579</name>
</gene>
<dbReference type="EMBL" id="JACICC010000003">
    <property type="protein sequence ID" value="MBB3809497.1"/>
    <property type="molecule type" value="Genomic_DNA"/>
</dbReference>
<keyword evidence="2" id="KW-1185">Reference proteome</keyword>
<dbReference type="RefSeq" id="WP_183751641.1">
    <property type="nucleotide sequence ID" value="NZ_JACICC010000003.1"/>
</dbReference>
<dbReference type="Proteomes" id="UP000537592">
    <property type="component" value="Unassembled WGS sequence"/>
</dbReference>
<dbReference type="GO" id="GO:0005737">
    <property type="term" value="C:cytoplasm"/>
    <property type="evidence" value="ECO:0007669"/>
    <property type="project" value="TreeGrafter"/>
</dbReference>
<organism evidence="1 2">
    <name type="scientific">Pseudochelatococcus contaminans</name>
    <dbReference type="NCBI Taxonomy" id="1538103"/>
    <lineage>
        <taxon>Bacteria</taxon>
        <taxon>Pseudomonadati</taxon>
        <taxon>Pseudomonadota</taxon>
        <taxon>Alphaproteobacteria</taxon>
        <taxon>Hyphomicrobiales</taxon>
        <taxon>Chelatococcaceae</taxon>
        <taxon>Pseudochelatococcus</taxon>
    </lineage>
</organism>
<evidence type="ECO:0000313" key="1">
    <source>
        <dbReference type="EMBL" id="MBB3809497.1"/>
    </source>
</evidence>
<dbReference type="SUPFAM" id="SSF51735">
    <property type="entry name" value="NAD(P)-binding Rossmann-fold domains"/>
    <property type="match status" value="1"/>
</dbReference>
<evidence type="ECO:0000313" key="2">
    <source>
        <dbReference type="Proteomes" id="UP000537592"/>
    </source>
</evidence>
<sequence length="291" mass="30971">MKLFAFGLGYTALTLIEQHAGRFSHVAGTVRDAEKAGILRARGIDAHEFGSPSALAALEGADAILASIPPTAHETPEAVDPALAWLNDAGAQLSAGWIGYLSTIGVYGDHDGAWVDETAPTLTRIDRSRRRIIAEAAWLNHARAHGARGFVFRLPGIYGPGRNSLRDLAEGNARIVIKHGQVFNRAHVTDIAVALAATFPADVAGGIYNVTDDEPATQGDVVTFGARLMGVAPPTPIPFESAELSAMARSFHLENRRVDNAKLKALPAFSLTYPTYREGLTALFAVGEGRI</sequence>
<dbReference type="InterPro" id="IPR036291">
    <property type="entry name" value="NAD(P)-bd_dom_sf"/>
</dbReference>
<dbReference type="GO" id="GO:0004029">
    <property type="term" value="F:aldehyde dehydrogenase (NAD+) activity"/>
    <property type="evidence" value="ECO:0007669"/>
    <property type="project" value="TreeGrafter"/>
</dbReference>
<protein>
    <submittedName>
        <fullName evidence="1">Nucleoside-diphosphate-sugar epimerase</fullName>
    </submittedName>
</protein>
<accession>A0A7W6EH43</accession>
<dbReference type="InterPro" id="IPR051783">
    <property type="entry name" value="NAD(P)-dependent_oxidoreduct"/>
</dbReference>
<dbReference type="PANTHER" id="PTHR48079:SF6">
    <property type="entry name" value="NAD(P)-BINDING DOMAIN-CONTAINING PROTEIN-RELATED"/>
    <property type="match status" value="1"/>
</dbReference>
<dbReference type="AlphaFoldDB" id="A0A7W6EH43"/>
<dbReference type="PANTHER" id="PTHR48079">
    <property type="entry name" value="PROTEIN YEEZ"/>
    <property type="match status" value="1"/>
</dbReference>
<proteinExistence type="predicted"/>
<name>A0A7W6EH43_9HYPH</name>